<gene>
    <name evidence="2" type="ORF">Dsin_024262</name>
</gene>
<accession>A0AAD9ZTN0</accession>
<dbReference type="PANTHER" id="PTHR31672:SF13">
    <property type="entry name" value="F-BOX PROTEIN CPR30-LIKE"/>
    <property type="match status" value="1"/>
</dbReference>
<dbReference type="EMBL" id="JANJYJ010000008">
    <property type="protein sequence ID" value="KAK3192952.1"/>
    <property type="molecule type" value="Genomic_DNA"/>
</dbReference>
<dbReference type="NCBIfam" id="TIGR01640">
    <property type="entry name" value="F_box_assoc_1"/>
    <property type="match status" value="1"/>
</dbReference>
<dbReference type="InterPro" id="IPR050796">
    <property type="entry name" value="SCF_F-box_component"/>
</dbReference>
<feature type="domain" description="F-box" evidence="1">
    <location>
        <begin position="8"/>
        <end position="52"/>
    </location>
</feature>
<reference evidence="2" key="1">
    <citation type="journal article" date="2023" name="Plant J.">
        <title>Genome sequences and population genomics provide insights into the demographic history, inbreeding, and mutation load of two 'living fossil' tree species of Dipteronia.</title>
        <authorList>
            <person name="Feng Y."/>
            <person name="Comes H.P."/>
            <person name="Chen J."/>
            <person name="Zhu S."/>
            <person name="Lu R."/>
            <person name="Zhang X."/>
            <person name="Li P."/>
            <person name="Qiu J."/>
            <person name="Olsen K.M."/>
            <person name="Qiu Y."/>
        </authorList>
    </citation>
    <scope>NUCLEOTIDE SEQUENCE</scope>
    <source>
        <strain evidence="2">NBL</strain>
    </source>
</reference>
<dbReference type="InterPro" id="IPR036047">
    <property type="entry name" value="F-box-like_dom_sf"/>
</dbReference>
<name>A0AAD9ZTN0_9ROSI</name>
<evidence type="ECO:0000313" key="2">
    <source>
        <dbReference type="EMBL" id="KAK3192952.1"/>
    </source>
</evidence>
<sequence>MGRASCSKRPIPFIPIEIINLILVRVPARSLLRFRCVCKDWCNLIDSFWFVRNQVSIASQQPQVVLAPNNFPLSYKSFTFNGNVLKESSRFPILEFSYRNNNCLDYIHAGEVGFGFTCFQYRYRPGEACLFNPLRRQVLVLPMATCIGQPHWYGMGIDSTTNAYKIVHFVSSVDTDSLAAEIYTLGAKSSWRQISSISPFPFQSPSIDHITGVSAHEDMHWTDQCKIISFDFEKEEFKLTPHPDFGKSFLLTTLRGSLAAVVSFSETQAEIWDSEIQAEIWVMTDYEKKIWVKEYKISMNTDHPKFWDYACSIVAFSSHWIFVDGMGHDHKFLLDLFETTR</sequence>
<dbReference type="Pfam" id="PF00646">
    <property type="entry name" value="F-box"/>
    <property type="match status" value="1"/>
</dbReference>
<dbReference type="PROSITE" id="PS50181">
    <property type="entry name" value="FBOX"/>
    <property type="match status" value="1"/>
</dbReference>
<comment type="caution">
    <text evidence="2">The sequence shown here is derived from an EMBL/GenBank/DDBJ whole genome shotgun (WGS) entry which is preliminary data.</text>
</comment>
<proteinExistence type="predicted"/>
<evidence type="ECO:0000259" key="1">
    <source>
        <dbReference type="PROSITE" id="PS50181"/>
    </source>
</evidence>
<dbReference type="AlphaFoldDB" id="A0AAD9ZTN0"/>
<dbReference type="InterPro" id="IPR001810">
    <property type="entry name" value="F-box_dom"/>
</dbReference>
<dbReference type="Gene3D" id="1.20.1280.50">
    <property type="match status" value="1"/>
</dbReference>
<dbReference type="PANTHER" id="PTHR31672">
    <property type="entry name" value="BNACNNG10540D PROTEIN"/>
    <property type="match status" value="1"/>
</dbReference>
<dbReference type="Pfam" id="PF08268">
    <property type="entry name" value="FBA_3"/>
    <property type="match status" value="1"/>
</dbReference>
<dbReference type="InterPro" id="IPR013187">
    <property type="entry name" value="F-box-assoc_dom_typ3"/>
</dbReference>
<keyword evidence="3" id="KW-1185">Reference proteome</keyword>
<dbReference type="SUPFAM" id="SSF81383">
    <property type="entry name" value="F-box domain"/>
    <property type="match status" value="1"/>
</dbReference>
<organism evidence="2 3">
    <name type="scientific">Dipteronia sinensis</name>
    <dbReference type="NCBI Taxonomy" id="43782"/>
    <lineage>
        <taxon>Eukaryota</taxon>
        <taxon>Viridiplantae</taxon>
        <taxon>Streptophyta</taxon>
        <taxon>Embryophyta</taxon>
        <taxon>Tracheophyta</taxon>
        <taxon>Spermatophyta</taxon>
        <taxon>Magnoliopsida</taxon>
        <taxon>eudicotyledons</taxon>
        <taxon>Gunneridae</taxon>
        <taxon>Pentapetalae</taxon>
        <taxon>rosids</taxon>
        <taxon>malvids</taxon>
        <taxon>Sapindales</taxon>
        <taxon>Sapindaceae</taxon>
        <taxon>Hippocastanoideae</taxon>
        <taxon>Acereae</taxon>
        <taxon>Dipteronia</taxon>
    </lineage>
</organism>
<dbReference type="Proteomes" id="UP001281410">
    <property type="component" value="Unassembled WGS sequence"/>
</dbReference>
<dbReference type="InterPro" id="IPR017451">
    <property type="entry name" value="F-box-assoc_interact_dom"/>
</dbReference>
<protein>
    <recommendedName>
        <fullName evidence="1">F-box domain-containing protein</fullName>
    </recommendedName>
</protein>
<evidence type="ECO:0000313" key="3">
    <source>
        <dbReference type="Proteomes" id="UP001281410"/>
    </source>
</evidence>
<dbReference type="SMART" id="SM00256">
    <property type="entry name" value="FBOX"/>
    <property type="match status" value="1"/>
</dbReference>